<accession>A0A8S5RKV9</accession>
<reference evidence="1" key="1">
    <citation type="journal article" date="2021" name="Proc. Natl. Acad. Sci. U.S.A.">
        <title>A Catalog of Tens of Thousands of Viruses from Human Metagenomes Reveals Hidden Associations with Chronic Diseases.</title>
        <authorList>
            <person name="Tisza M.J."/>
            <person name="Buck C.B."/>
        </authorList>
    </citation>
    <scope>NUCLEOTIDE SEQUENCE</scope>
    <source>
        <strain evidence="1">CtReX5</strain>
    </source>
</reference>
<name>A0A8S5RKV9_9VIRU</name>
<proteinExistence type="predicted"/>
<sequence length="31" mass="3308">MLPLGIFLYPFLTCYRAVASCPAISPGAVVH</sequence>
<dbReference type="EMBL" id="BK059114">
    <property type="protein sequence ID" value="DAE31999.1"/>
    <property type="molecule type" value="Genomic_DNA"/>
</dbReference>
<protein>
    <submittedName>
        <fullName evidence="1">Uncharacterized protein</fullName>
    </submittedName>
</protein>
<evidence type="ECO:0000313" key="1">
    <source>
        <dbReference type="EMBL" id="DAE31999.1"/>
    </source>
</evidence>
<organism evidence="1">
    <name type="scientific">virus sp. ctReX5</name>
    <dbReference type="NCBI Taxonomy" id="2825818"/>
    <lineage>
        <taxon>Viruses</taxon>
    </lineage>
</organism>